<organism evidence="1 2">
    <name type="scientific">Photobacterium proteolyticum</name>
    <dbReference type="NCBI Taxonomy" id="1903952"/>
    <lineage>
        <taxon>Bacteria</taxon>
        <taxon>Pseudomonadati</taxon>
        <taxon>Pseudomonadota</taxon>
        <taxon>Gammaproteobacteria</taxon>
        <taxon>Vibrionales</taxon>
        <taxon>Vibrionaceae</taxon>
        <taxon>Photobacterium</taxon>
    </lineage>
</organism>
<dbReference type="Gene3D" id="3.40.50.300">
    <property type="entry name" value="P-loop containing nucleotide triphosphate hydrolases"/>
    <property type="match status" value="1"/>
</dbReference>
<reference evidence="1 2" key="1">
    <citation type="submission" date="2016-09" db="EMBL/GenBank/DDBJ databases">
        <title>Photobacterium proteolyticum sp. nov. a protease producing bacterium isolated from ocean sediments of Laizhou Bay.</title>
        <authorList>
            <person name="Li Y."/>
        </authorList>
    </citation>
    <scope>NUCLEOTIDE SEQUENCE [LARGE SCALE GENOMIC DNA]</scope>
    <source>
        <strain evidence="1 2">13-12</strain>
    </source>
</reference>
<sequence>MKLIAVSGVKGGVGASTVAANLAGGLHDINKNVVIVDLDLRNFLRVYFSMKMTDGDGWASREYCGEDWALAFHQSPAGVNFLPFGSQAKPVLSSRENSISKQRRVDFFSDPKSVYRLSNSFFSEMLTTLADQFDYAIIHLPSVSFTRSSMEHLRDLHATIDLHLVVMNPDTACYSILDTQGKSVSQLSKIKLLANKFYSTSEVSSDFSFYMKKIWGKTLISNPIHFDEALAEATANLQTVDCYSPDSLAAAEFKTLALWSIAALGSDEGSYA</sequence>
<gene>
    <name evidence="1" type="ORF">BIT28_04165</name>
</gene>
<dbReference type="Proteomes" id="UP000186905">
    <property type="component" value="Unassembled WGS sequence"/>
</dbReference>
<name>A0A1Q9H1H0_9GAMM</name>
<keyword evidence="2" id="KW-1185">Reference proteome</keyword>
<protein>
    <submittedName>
        <fullName evidence="1">Cellulose synthase operon protein YhjQ</fullName>
    </submittedName>
</protein>
<dbReference type="STRING" id="1903952.BIT28_04165"/>
<dbReference type="EMBL" id="MJIL01000041">
    <property type="protein sequence ID" value="OLQ81418.1"/>
    <property type="molecule type" value="Genomic_DNA"/>
</dbReference>
<dbReference type="SUPFAM" id="SSF52540">
    <property type="entry name" value="P-loop containing nucleoside triphosphate hydrolases"/>
    <property type="match status" value="1"/>
</dbReference>
<dbReference type="Pfam" id="PF06564">
    <property type="entry name" value="CBP_BcsQ"/>
    <property type="match status" value="1"/>
</dbReference>
<dbReference type="RefSeq" id="WP_075761875.1">
    <property type="nucleotide sequence ID" value="NZ_MJIL01000041.1"/>
</dbReference>
<evidence type="ECO:0000313" key="1">
    <source>
        <dbReference type="EMBL" id="OLQ81418.1"/>
    </source>
</evidence>
<dbReference type="OrthoDB" id="5288747at2"/>
<accession>A0A1Q9H1H0</accession>
<dbReference type="InterPro" id="IPR027417">
    <property type="entry name" value="P-loop_NTPase"/>
</dbReference>
<dbReference type="NCBIfam" id="TIGR03371">
    <property type="entry name" value="cellulose_yhjQ"/>
    <property type="match status" value="1"/>
</dbReference>
<dbReference type="PANTHER" id="PTHR13696:SF52">
    <property type="entry name" value="PARA FAMILY PROTEIN CT_582"/>
    <property type="match status" value="1"/>
</dbReference>
<dbReference type="AlphaFoldDB" id="A0A1Q9H1H0"/>
<dbReference type="InterPro" id="IPR050678">
    <property type="entry name" value="DNA_Partitioning_ATPase"/>
</dbReference>
<dbReference type="PANTHER" id="PTHR13696">
    <property type="entry name" value="P-LOOP CONTAINING NUCLEOSIDE TRIPHOSPHATE HYDROLASE"/>
    <property type="match status" value="1"/>
</dbReference>
<comment type="caution">
    <text evidence="1">The sequence shown here is derived from an EMBL/GenBank/DDBJ whole genome shotgun (WGS) entry which is preliminary data.</text>
</comment>
<proteinExistence type="predicted"/>
<evidence type="ECO:0000313" key="2">
    <source>
        <dbReference type="Proteomes" id="UP000186905"/>
    </source>
</evidence>
<dbReference type="InterPro" id="IPR017746">
    <property type="entry name" value="Cellulose_synthase_operon_BcsQ"/>
</dbReference>